<dbReference type="Proteomes" id="UP001152799">
    <property type="component" value="Chromosome 8"/>
</dbReference>
<evidence type="ECO:0000256" key="2">
    <source>
        <dbReference type="ARBA" id="ARBA00013276"/>
    </source>
</evidence>
<dbReference type="Pfam" id="PF00135">
    <property type="entry name" value="COesterase"/>
    <property type="match status" value="1"/>
</dbReference>
<keyword evidence="5" id="KW-0531">Neurotransmitter degradation</keyword>
<comment type="catalytic activity">
    <reaction evidence="7">
        <text>acetylcholine + H2O = choline + acetate + H(+)</text>
        <dbReference type="Rhea" id="RHEA:17561"/>
        <dbReference type="ChEBI" id="CHEBI:15354"/>
        <dbReference type="ChEBI" id="CHEBI:15355"/>
        <dbReference type="ChEBI" id="CHEBI:15377"/>
        <dbReference type="ChEBI" id="CHEBI:15378"/>
        <dbReference type="ChEBI" id="CHEBI:30089"/>
        <dbReference type="EC" id="3.1.1.7"/>
    </reaction>
</comment>
<keyword evidence="11" id="KW-1185">Reference proteome</keyword>
<evidence type="ECO:0000256" key="8">
    <source>
        <dbReference type="PIRSR" id="PIRSR600997-1"/>
    </source>
</evidence>
<evidence type="ECO:0000256" key="4">
    <source>
        <dbReference type="ARBA" id="ARBA00022801"/>
    </source>
</evidence>
<evidence type="ECO:0000259" key="9">
    <source>
        <dbReference type="Pfam" id="PF00135"/>
    </source>
</evidence>
<dbReference type="AlphaFoldDB" id="A0A9N9MW47"/>
<dbReference type="PROSITE" id="PS00941">
    <property type="entry name" value="CARBOXYLESTERASE_B_2"/>
    <property type="match status" value="1"/>
</dbReference>
<dbReference type="InterPro" id="IPR019819">
    <property type="entry name" value="Carboxylesterase_B_CS"/>
</dbReference>
<evidence type="ECO:0000313" key="11">
    <source>
        <dbReference type="Proteomes" id="UP001152799"/>
    </source>
</evidence>
<dbReference type="EMBL" id="OU892284">
    <property type="protein sequence ID" value="CAG9772677.1"/>
    <property type="molecule type" value="Genomic_DNA"/>
</dbReference>
<name>A0A9N9MW47_9CUCU</name>
<evidence type="ECO:0000256" key="5">
    <source>
        <dbReference type="ARBA" id="ARBA00022867"/>
    </source>
</evidence>
<protein>
    <recommendedName>
        <fullName evidence="3">Acetylcholinesterase</fullName>
        <ecNumber evidence="2">3.1.1.7</ecNumber>
    </recommendedName>
</protein>
<feature type="active site" description="Charge relay system" evidence="8">
    <location>
        <position position="433"/>
    </location>
</feature>
<evidence type="ECO:0000256" key="3">
    <source>
        <dbReference type="ARBA" id="ARBA00020419"/>
    </source>
</evidence>
<dbReference type="InterPro" id="IPR002018">
    <property type="entry name" value="CarbesteraseB"/>
</dbReference>
<evidence type="ECO:0000256" key="1">
    <source>
        <dbReference type="ARBA" id="ARBA00005964"/>
    </source>
</evidence>
<gene>
    <name evidence="10" type="ORF">CEUTPL_LOCUS13083</name>
</gene>
<comment type="similarity">
    <text evidence="1">Belongs to the type-B carboxylesterase/lipase family.</text>
</comment>
<dbReference type="EC" id="3.1.1.7" evidence="2"/>
<accession>A0A9N9MW47</accession>
<dbReference type="InterPro" id="IPR050309">
    <property type="entry name" value="Type-B_Carboxylest/Lipase"/>
</dbReference>
<keyword evidence="4" id="KW-0378">Hydrolase</keyword>
<dbReference type="InterPro" id="IPR029058">
    <property type="entry name" value="AB_hydrolase_fold"/>
</dbReference>
<dbReference type="Gene3D" id="3.40.50.1820">
    <property type="entry name" value="alpha/beta hydrolase"/>
    <property type="match status" value="1"/>
</dbReference>
<dbReference type="OrthoDB" id="3200163at2759"/>
<reference evidence="10" key="1">
    <citation type="submission" date="2022-01" db="EMBL/GenBank/DDBJ databases">
        <authorList>
            <person name="King R."/>
        </authorList>
    </citation>
    <scope>NUCLEOTIDE SEQUENCE</scope>
</reference>
<proteinExistence type="inferred from homology"/>
<dbReference type="InterPro" id="IPR000997">
    <property type="entry name" value="Cholinesterase"/>
</dbReference>
<keyword evidence="6" id="KW-0325">Glycoprotein</keyword>
<evidence type="ECO:0000256" key="6">
    <source>
        <dbReference type="ARBA" id="ARBA00023180"/>
    </source>
</evidence>
<dbReference type="PANTHER" id="PTHR11559">
    <property type="entry name" value="CARBOXYLESTERASE"/>
    <property type="match status" value="1"/>
</dbReference>
<organism evidence="10 11">
    <name type="scientific">Ceutorhynchus assimilis</name>
    <name type="common">cabbage seed weevil</name>
    <dbReference type="NCBI Taxonomy" id="467358"/>
    <lineage>
        <taxon>Eukaryota</taxon>
        <taxon>Metazoa</taxon>
        <taxon>Ecdysozoa</taxon>
        <taxon>Arthropoda</taxon>
        <taxon>Hexapoda</taxon>
        <taxon>Insecta</taxon>
        <taxon>Pterygota</taxon>
        <taxon>Neoptera</taxon>
        <taxon>Endopterygota</taxon>
        <taxon>Coleoptera</taxon>
        <taxon>Polyphaga</taxon>
        <taxon>Cucujiformia</taxon>
        <taxon>Curculionidae</taxon>
        <taxon>Ceutorhynchinae</taxon>
        <taxon>Ceutorhynchus</taxon>
    </lineage>
</organism>
<sequence length="532" mass="59536">MFQAQNLIVSLQSGQAQGTTIGTPSGKTFYAWRGIPFAKPPLGDLRFKHPERPEPWDGVLDATKDSKACLNESYFDTDPKPTYGFSEDCLYVNVYAPIEPNSNARLPVMFFIYGGGYFSGSSSFNIYDPTAFLEEGVIVVTFNYRLTIFGFLSTEDQVLPGNNGLKDQWLALLWTKENIHQFGGNPQDITLIGESVGAASVGYHILSPMSKDLFGAAIMESGSSLLSLVQYNARQNAFDVARKVDSSISESSSSKDVLKTLQVTDAGSLVNVTSKLGITFAPILEVSSPYPFLTKPCYESLESGNFHQVPTLIGTNSEEEIIIFPSSEEAQAMAAYYDSNYTLLLPKNLQLKESVNVDTLVQEIKQKYVGNGTFAEDYGAIVRWGTDDVYERSTFKHALLQSKYSPVYFYVFSFDGTVSQAHPVIPGCGRVAHSDELAYLFNISTKPLETDADFLTRQRTVKLWTNFAKFRNPTPDESSELLQNVKWEPLNDQHRYLDIGENLELKYHFKSDLPAFWDYVWGSYVSRPYNTF</sequence>
<feature type="active site" description="Acyl-ester intermediate" evidence="8">
    <location>
        <position position="195"/>
    </location>
</feature>
<evidence type="ECO:0000256" key="7">
    <source>
        <dbReference type="ARBA" id="ARBA00048484"/>
    </source>
</evidence>
<dbReference type="SUPFAM" id="SSF53474">
    <property type="entry name" value="alpha/beta-Hydrolases"/>
    <property type="match status" value="1"/>
</dbReference>
<evidence type="ECO:0000313" key="10">
    <source>
        <dbReference type="EMBL" id="CAG9772677.1"/>
    </source>
</evidence>
<dbReference type="GO" id="GO:0003990">
    <property type="term" value="F:acetylcholinesterase activity"/>
    <property type="evidence" value="ECO:0007669"/>
    <property type="project" value="UniProtKB-EC"/>
</dbReference>
<dbReference type="PRINTS" id="PR00878">
    <property type="entry name" value="CHOLNESTRASE"/>
</dbReference>
<feature type="domain" description="Carboxylesterase type B" evidence="9">
    <location>
        <begin position="6"/>
        <end position="517"/>
    </location>
</feature>
<feature type="active site" description="Charge relay system" evidence="8">
    <location>
        <position position="319"/>
    </location>
</feature>